<evidence type="ECO:0000256" key="2">
    <source>
        <dbReference type="ARBA" id="ARBA00007898"/>
    </source>
</evidence>
<dbReference type="Pfam" id="PF00905">
    <property type="entry name" value="Transpeptidase"/>
    <property type="match status" value="1"/>
</dbReference>
<evidence type="ECO:0000259" key="10">
    <source>
        <dbReference type="Pfam" id="PF00905"/>
    </source>
</evidence>
<evidence type="ECO:0000256" key="8">
    <source>
        <dbReference type="RuleBase" id="RU361140"/>
    </source>
</evidence>
<dbReference type="InterPro" id="IPR002137">
    <property type="entry name" value="Beta-lactam_class-D_AS"/>
</dbReference>
<dbReference type="SUPFAM" id="SSF56601">
    <property type="entry name" value="beta-lactamase/transpeptidase-like"/>
    <property type="match status" value="1"/>
</dbReference>
<evidence type="ECO:0000256" key="3">
    <source>
        <dbReference type="ARBA" id="ARBA00012865"/>
    </source>
</evidence>
<dbReference type="OrthoDB" id="9762883at2"/>
<dbReference type="GO" id="GO:0046677">
    <property type="term" value="P:response to antibiotic"/>
    <property type="evidence" value="ECO:0007669"/>
    <property type="project" value="UniProtKB-UniRule"/>
</dbReference>
<dbReference type="GO" id="GO:0071555">
    <property type="term" value="P:cell wall organization"/>
    <property type="evidence" value="ECO:0007669"/>
    <property type="project" value="TreeGrafter"/>
</dbReference>
<keyword evidence="6 8" id="KW-0046">Antibiotic resistance</keyword>
<dbReference type="AlphaFoldDB" id="A0A3S0V8J4"/>
<gene>
    <name evidence="11" type="primary">blaOXA</name>
    <name evidence="11" type="ORF">ELQ35_17950</name>
</gene>
<dbReference type="EMBL" id="RYZZ01000032">
    <property type="protein sequence ID" value="RUQ26938.1"/>
    <property type="molecule type" value="Genomic_DNA"/>
</dbReference>
<evidence type="ECO:0000313" key="12">
    <source>
        <dbReference type="Proteomes" id="UP000267430"/>
    </source>
</evidence>
<accession>A0A3S0V8J4</accession>
<evidence type="ECO:0000256" key="7">
    <source>
        <dbReference type="PIRSR" id="PIRSR602137-50"/>
    </source>
</evidence>
<reference evidence="11 12" key="1">
    <citation type="submission" date="2018-12" db="EMBL/GenBank/DDBJ databases">
        <title>Bacillus chawlae sp. nov., Bacillus glennii sp. nov., and Bacillus saganii sp. nov. Isolated from the Vehicle Assembly Building at Kennedy Space Center where the Viking Spacecraft were Assembled.</title>
        <authorList>
            <person name="Seuylemezian A."/>
            <person name="Vaishampayan P."/>
        </authorList>
    </citation>
    <scope>NUCLEOTIDE SEQUENCE [LARGE SCALE GENOMIC DNA]</scope>
    <source>
        <strain evidence="11 12">L5</strain>
    </source>
</reference>
<dbReference type="GO" id="GO:0005886">
    <property type="term" value="C:plasma membrane"/>
    <property type="evidence" value="ECO:0007669"/>
    <property type="project" value="TreeGrafter"/>
</dbReference>
<dbReference type="Proteomes" id="UP000267430">
    <property type="component" value="Unassembled WGS sequence"/>
</dbReference>
<feature type="signal peptide" evidence="9">
    <location>
        <begin position="1"/>
        <end position="32"/>
    </location>
</feature>
<dbReference type="PANTHER" id="PTHR30627">
    <property type="entry name" value="PEPTIDOGLYCAN D,D-TRANSPEPTIDASE"/>
    <property type="match status" value="1"/>
</dbReference>
<evidence type="ECO:0000256" key="6">
    <source>
        <dbReference type="ARBA" id="ARBA00023251"/>
    </source>
</evidence>
<evidence type="ECO:0000256" key="4">
    <source>
        <dbReference type="ARBA" id="ARBA00022729"/>
    </source>
</evidence>
<protein>
    <recommendedName>
        <fullName evidence="3 8">Beta-lactamase</fullName>
        <ecNumber evidence="3 8">3.5.2.6</ecNumber>
    </recommendedName>
</protein>
<keyword evidence="12" id="KW-1185">Reference proteome</keyword>
<keyword evidence="4 9" id="KW-0732">Signal</keyword>
<sequence>MRKQKNFVFFLALIGAVVLLITSVQPPSEANAAKDNLNLKKLEVDEFFTNRDGTFILRDMKKEKTFVYNNERANQRFAPQSTFKVPNSLIGLQVGAVEDEYDIKYWDGVKREIEVWNQDHTLGSAMRNSVVWYYQAMARDIGENRMKEWVQKISYGNQDISGGIDQFWLSSSLKISPIEQADFMESLYKENLPFDKDVMKTVKRMMIQEEEDNYTLYGKTGQGSGIGWYVGFIETDNRAYSFATNIAGTSTDAKNITMDILKKYNLMPEYGQGT</sequence>
<dbReference type="InterPro" id="IPR050515">
    <property type="entry name" value="Beta-lactam/transpept"/>
</dbReference>
<dbReference type="Gene3D" id="3.40.710.10">
    <property type="entry name" value="DD-peptidase/beta-lactamase superfamily"/>
    <property type="match status" value="1"/>
</dbReference>
<evidence type="ECO:0000256" key="1">
    <source>
        <dbReference type="ARBA" id="ARBA00001526"/>
    </source>
</evidence>
<comment type="caution">
    <text evidence="11">The sequence shown here is derived from an EMBL/GenBank/DDBJ whole genome shotgun (WGS) entry which is preliminary data.</text>
</comment>
<dbReference type="GO" id="GO:0008658">
    <property type="term" value="F:penicillin binding"/>
    <property type="evidence" value="ECO:0007669"/>
    <property type="project" value="InterPro"/>
</dbReference>
<feature type="chain" id="PRO_5018588679" description="Beta-lactamase" evidence="9">
    <location>
        <begin position="33"/>
        <end position="274"/>
    </location>
</feature>
<proteinExistence type="inferred from homology"/>
<comment type="catalytic activity">
    <reaction evidence="1 8">
        <text>a beta-lactam + H2O = a substituted beta-amino acid</text>
        <dbReference type="Rhea" id="RHEA:20401"/>
        <dbReference type="ChEBI" id="CHEBI:15377"/>
        <dbReference type="ChEBI" id="CHEBI:35627"/>
        <dbReference type="ChEBI" id="CHEBI:140347"/>
        <dbReference type="EC" id="3.5.2.6"/>
    </reaction>
</comment>
<dbReference type="PROSITE" id="PS00337">
    <property type="entry name" value="BETA_LACTAMASE_D"/>
    <property type="match status" value="1"/>
</dbReference>
<keyword evidence="5 8" id="KW-0378">Hydrolase</keyword>
<dbReference type="NCBIfam" id="NF012161">
    <property type="entry name" value="bla_class_D_main"/>
    <property type="match status" value="1"/>
</dbReference>
<name>A0A3S0V8J4_9BACI</name>
<evidence type="ECO:0000313" key="11">
    <source>
        <dbReference type="EMBL" id="RUQ26938.1"/>
    </source>
</evidence>
<dbReference type="PANTHER" id="PTHR30627:SF6">
    <property type="entry name" value="BETA-LACTAMASE YBXI-RELATED"/>
    <property type="match status" value="1"/>
</dbReference>
<dbReference type="InterPro" id="IPR001460">
    <property type="entry name" value="PCN-bd_Tpept"/>
</dbReference>
<feature type="modified residue" description="N6-carboxylysine" evidence="7">
    <location>
        <position position="84"/>
    </location>
</feature>
<evidence type="ECO:0000256" key="5">
    <source>
        <dbReference type="ARBA" id="ARBA00022801"/>
    </source>
</evidence>
<evidence type="ECO:0000256" key="9">
    <source>
        <dbReference type="SAM" id="SignalP"/>
    </source>
</evidence>
<dbReference type="InterPro" id="IPR012338">
    <property type="entry name" value="Beta-lactam/transpept-like"/>
</dbReference>
<organism evidence="11 12">
    <name type="scientific">Peribacillus cavernae</name>
    <dbReference type="NCBI Taxonomy" id="1674310"/>
    <lineage>
        <taxon>Bacteria</taxon>
        <taxon>Bacillati</taxon>
        <taxon>Bacillota</taxon>
        <taxon>Bacilli</taxon>
        <taxon>Bacillales</taxon>
        <taxon>Bacillaceae</taxon>
        <taxon>Peribacillus</taxon>
    </lineage>
</organism>
<feature type="domain" description="Penicillin-binding protein transpeptidase" evidence="10">
    <location>
        <begin position="64"/>
        <end position="254"/>
    </location>
</feature>
<dbReference type="EC" id="3.5.2.6" evidence="3 8"/>
<dbReference type="RefSeq" id="WP_126866582.1">
    <property type="nucleotide sequence ID" value="NZ_JAUSTX010000031.1"/>
</dbReference>
<feature type="active site" description="Acyl-ester intermediate" evidence="7">
    <location>
        <position position="81"/>
    </location>
</feature>
<dbReference type="GO" id="GO:0008800">
    <property type="term" value="F:beta-lactamase activity"/>
    <property type="evidence" value="ECO:0007669"/>
    <property type="project" value="UniProtKB-UniRule"/>
</dbReference>
<dbReference type="GO" id="GO:0017001">
    <property type="term" value="P:antibiotic catabolic process"/>
    <property type="evidence" value="ECO:0007669"/>
    <property type="project" value="InterPro"/>
</dbReference>
<comment type="similarity">
    <text evidence="2 8">Belongs to the class-D beta-lactamase family.</text>
</comment>